<name>A0A1I4H1E7_9RHOB</name>
<dbReference type="PROSITE" id="PS51186">
    <property type="entry name" value="GNAT"/>
    <property type="match status" value="1"/>
</dbReference>
<dbReference type="STRING" id="195913.SAMN04488004_11531"/>
<dbReference type="GO" id="GO:1990189">
    <property type="term" value="F:protein N-terminal-serine acetyltransferase activity"/>
    <property type="evidence" value="ECO:0007669"/>
    <property type="project" value="TreeGrafter"/>
</dbReference>
<proteinExistence type="predicted"/>
<evidence type="ECO:0000313" key="2">
    <source>
        <dbReference type="EMBL" id="SFL35437.1"/>
    </source>
</evidence>
<accession>A0A1I4H1E7</accession>
<dbReference type="GO" id="GO:0008999">
    <property type="term" value="F:protein-N-terminal-alanine acetyltransferase activity"/>
    <property type="evidence" value="ECO:0007669"/>
    <property type="project" value="TreeGrafter"/>
</dbReference>
<evidence type="ECO:0000259" key="1">
    <source>
        <dbReference type="PROSITE" id="PS51186"/>
    </source>
</evidence>
<keyword evidence="3" id="KW-1185">Reference proteome</keyword>
<dbReference type="InterPro" id="IPR051908">
    <property type="entry name" value="Ribosomal_N-acetyltransferase"/>
</dbReference>
<dbReference type="SUPFAM" id="SSF55729">
    <property type="entry name" value="Acyl-CoA N-acyltransferases (Nat)"/>
    <property type="match status" value="1"/>
</dbReference>
<evidence type="ECO:0000313" key="3">
    <source>
        <dbReference type="Proteomes" id="UP000199550"/>
    </source>
</evidence>
<dbReference type="AlphaFoldDB" id="A0A1I4H1E7"/>
<gene>
    <name evidence="2" type="ORF">SAMN04488004_11531</name>
</gene>
<sequence>MTKDARPLGIALPDFTPPPHPRGVTLAGQFGWLRPLRCAEDAAPLFAQIADSPWVFDYLGEAAPDTAEGLQHILAVWAARSDCELFAIGASGSKAPLGYACLMSVNAAAGDIEIGNVNLSPALQRTALATEAFSLLLGWSFDVGYRRVVWKCNALNMPSRRAAQRLGFSYEGLFRNHLIVKGRNRDTAWFAMTDADWRGIGPAHQAWLAKSNFDPRGQQKQSLGALTAPHLASRDPAL</sequence>
<dbReference type="EMBL" id="FOTF01000015">
    <property type="protein sequence ID" value="SFL35437.1"/>
    <property type="molecule type" value="Genomic_DNA"/>
</dbReference>
<organism evidence="2 3">
    <name type="scientific">Loktanella salsilacus</name>
    <dbReference type="NCBI Taxonomy" id="195913"/>
    <lineage>
        <taxon>Bacteria</taxon>
        <taxon>Pseudomonadati</taxon>
        <taxon>Pseudomonadota</taxon>
        <taxon>Alphaproteobacteria</taxon>
        <taxon>Rhodobacterales</taxon>
        <taxon>Roseobacteraceae</taxon>
        <taxon>Loktanella</taxon>
    </lineage>
</organism>
<dbReference type="RefSeq" id="WP_245754249.1">
    <property type="nucleotide sequence ID" value="NZ_FOTF01000015.1"/>
</dbReference>
<dbReference type="Proteomes" id="UP000199550">
    <property type="component" value="Unassembled WGS sequence"/>
</dbReference>
<dbReference type="PANTHER" id="PTHR43441:SF2">
    <property type="entry name" value="FAMILY ACETYLTRANSFERASE, PUTATIVE (AFU_ORTHOLOGUE AFUA_7G00850)-RELATED"/>
    <property type="match status" value="1"/>
</dbReference>
<dbReference type="Gene3D" id="3.40.630.30">
    <property type="match status" value="1"/>
</dbReference>
<dbReference type="InterPro" id="IPR016181">
    <property type="entry name" value="Acyl_CoA_acyltransferase"/>
</dbReference>
<reference evidence="2 3" key="1">
    <citation type="submission" date="2016-10" db="EMBL/GenBank/DDBJ databases">
        <authorList>
            <person name="de Groot N.N."/>
        </authorList>
    </citation>
    <scope>NUCLEOTIDE SEQUENCE [LARGE SCALE GENOMIC DNA]</scope>
    <source>
        <strain evidence="2 3">DSM 16199</strain>
    </source>
</reference>
<protein>
    <submittedName>
        <fullName evidence="2">Protein N-acetyltransferase, RimJ/RimL family</fullName>
    </submittedName>
</protein>
<dbReference type="PANTHER" id="PTHR43441">
    <property type="entry name" value="RIBOSOMAL-PROTEIN-SERINE ACETYLTRANSFERASE"/>
    <property type="match status" value="1"/>
</dbReference>
<feature type="domain" description="N-acetyltransferase" evidence="1">
    <location>
        <begin position="34"/>
        <end position="186"/>
    </location>
</feature>
<dbReference type="Pfam" id="PF13302">
    <property type="entry name" value="Acetyltransf_3"/>
    <property type="match status" value="1"/>
</dbReference>
<keyword evidence="2" id="KW-0808">Transferase</keyword>
<dbReference type="InterPro" id="IPR000182">
    <property type="entry name" value="GNAT_dom"/>
</dbReference>